<dbReference type="EMBL" id="JAVRQU010000016">
    <property type="protein sequence ID" value="KAK5694289.1"/>
    <property type="molecule type" value="Genomic_DNA"/>
</dbReference>
<accession>A0AAN7ZLZ0</accession>
<organism evidence="2 3">
    <name type="scientific">Elasticomyces elasticus</name>
    <dbReference type="NCBI Taxonomy" id="574655"/>
    <lineage>
        <taxon>Eukaryota</taxon>
        <taxon>Fungi</taxon>
        <taxon>Dikarya</taxon>
        <taxon>Ascomycota</taxon>
        <taxon>Pezizomycotina</taxon>
        <taxon>Dothideomycetes</taxon>
        <taxon>Dothideomycetidae</taxon>
        <taxon>Mycosphaerellales</taxon>
        <taxon>Teratosphaeriaceae</taxon>
        <taxon>Elasticomyces</taxon>
    </lineage>
</organism>
<gene>
    <name evidence="2" type="ORF">LTR97_009911</name>
</gene>
<sequence length="73" mass="7700">MVGFTSILYALTAVAGVMSAPMPADDFEGVLEVREPGNETESLLMARAGTPSSTGTNNGYYYSWWTDNGGTAT</sequence>
<name>A0AAN7ZLZ0_9PEZI</name>
<evidence type="ECO:0000256" key="1">
    <source>
        <dbReference type="SAM" id="SignalP"/>
    </source>
</evidence>
<feature type="chain" id="PRO_5042866043" evidence="1">
    <location>
        <begin position="20"/>
        <end position="73"/>
    </location>
</feature>
<protein>
    <submittedName>
        <fullName evidence="2">Uncharacterized protein</fullName>
    </submittedName>
</protein>
<feature type="signal peptide" evidence="1">
    <location>
        <begin position="1"/>
        <end position="19"/>
    </location>
</feature>
<dbReference type="Proteomes" id="UP001310594">
    <property type="component" value="Unassembled WGS sequence"/>
</dbReference>
<dbReference type="AlphaFoldDB" id="A0AAN7ZLZ0"/>
<evidence type="ECO:0000313" key="3">
    <source>
        <dbReference type="Proteomes" id="UP001310594"/>
    </source>
</evidence>
<proteinExistence type="predicted"/>
<comment type="caution">
    <text evidence="2">The sequence shown here is derived from an EMBL/GenBank/DDBJ whole genome shotgun (WGS) entry which is preliminary data.</text>
</comment>
<evidence type="ECO:0000313" key="2">
    <source>
        <dbReference type="EMBL" id="KAK5694289.1"/>
    </source>
</evidence>
<keyword evidence="1" id="KW-0732">Signal</keyword>
<reference evidence="2" key="1">
    <citation type="submission" date="2023-08" db="EMBL/GenBank/DDBJ databases">
        <title>Black Yeasts Isolated from many extreme environments.</title>
        <authorList>
            <person name="Coleine C."/>
            <person name="Stajich J.E."/>
            <person name="Selbmann L."/>
        </authorList>
    </citation>
    <scope>NUCLEOTIDE SEQUENCE</scope>
    <source>
        <strain evidence="2">CCFEE 5810</strain>
    </source>
</reference>